<dbReference type="Pfam" id="PF18912">
    <property type="entry name" value="DZR_2"/>
    <property type="match status" value="1"/>
</dbReference>
<dbReference type="InterPro" id="IPR044005">
    <property type="entry name" value="DZR_2"/>
</dbReference>
<comment type="caution">
    <text evidence="4">The sequence shown here is derived from an EMBL/GenBank/DDBJ whole genome shotgun (WGS) entry which is preliminary data.</text>
</comment>
<dbReference type="Proteomes" id="UP001595377">
    <property type="component" value="Unassembled WGS sequence"/>
</dbReference>
<evidence type="ECO:0000256" key="1">
    <source>
        <dbReference type="ARBA" id="ARBA00008007"/>
    </source>
</evidence>
<dbReference type="PANTHER" id="PTHR47505:SF1">
    <property type="entry name" value="DNA UTILIZATION PROTEIN YHGH"/>
    <property type="match status" value="1"/>
</dbReference>
<sequence length="263" mass="28277">MSDAEAEPLPSVPLWRSAARRLGRLAGAALDVVYPPACAGCGVLLADTPGLCPRCWSAVPFIERPYCEVLGTPFSHDLGPGILSADAIANPPPFDRLRSAALYDAHAKALVHALKYRDRTDLAPLMARWMVRAADGAVEAADLVIPVPLHRLRLLARKFNQSAELARAIGHVAAKPVRFDAVRRTRRTRRQIGLGPRAREENVRGAFTVTGAGREALFGRRIVLVDDVYTTGATVSAVTRALKRAGAVDVTVLTFARALPGPI</sequence>
<feature type="domain" description="Double zinc ribbon" evidence="3">
    <location>
        <begin position="29"/>
        <end position="77"/>
    </location>
</feature>
<dbReference type="Pfam" id="PF00156">
    <property type="entry name" value="Pribosyltran"/>
    <property type="match status" value="1"/>
</dbReference>
<dbReference type="InterPro" id="IPR051910">
    <property type="entry name" value="ComF/GntX_DNA_util-trans"/>
</dbReference>
<reference evidence="5" key="1">
    <citation type="journal article" date="2019" name="Int. J. Syst. Evol. Microbiol.">
        <title>The Global Catalogue of Microorganisms (GCM) 10K type strain sequencing project: providing services to taxonomists for standard genome sequencing and annotation.</title>
        <authorList>
            <consortium name="The Broad Institute Genomics Platform"/>
            <consortium name="The Broad Institute Genome Sequencing Center for Infectious Disease"/>
            <person name="Wu L."/>
            <person name="Ma J."/>
        </authorList>
    </citation>
    <scope>NUCLEOTIDE SEQUENCE [LARGE SCALE GENOMIC DNA]</scope>
    <source>
        <strain evidence="5">KCTC 52677</strain>
    </source>
</reference>
<accession>A0ABV7DBE6</accession>
<feature type="domain" description="Phosphoribosyltransferase" evidence="2">
    <location>
        <begin position="212"/>
        <end position="255"/>
    </location>
</feature>
<proteinExistence type="inferred from homology"/>
<dbReference type="InterPro" id="IPR000836">
    <property type="entry name" value="PRTase_dom"/>
</dbReference>
<dbReference type="RefSeq" id="WP_257314926.1">
    <property type="nucleotide sequence ID" value="NZ_JANFDG010000008.1"/>
</dbReference>
<protein>
    <submittedName>
        <fullName evidence="4">ComF family protein</fullName>
    </submittedName>
</protein>
<name>A0ABV7DBE6_9HYPH</name>
<dbReference type="SUPFAM" id="SSF53271">
    <property type="entry name" value="PRTase-like"/>
    <property type="match status" value="1"/>
</dbReference>
<evidence type="ECO:0000313" key="4">
    <source>
        <dbReference type="EMBL" id="MFC3072224.1"/>
    </source>
</evidence>
<keyword evidence="5" id="KW-1185">Reference proteome</keyword>
<evidence type="ECO:0000259" key="2">
    <source>
        <dbReference type="Pfam" id="PF00156"/>
    </source>
</evidence>
<gene>
    <name evidence="4" type="ORF">ACFOHH_03810</name>
</gene>
<organism evidence="4 5">
    <name type="scientific">Shinella pollutisoli</name>
    <dbReference type="NCBI Taxonomy" id="2250594"/>
    <lineage>
        <taxon>Bacteria</taxon>
        <taxon>Pseudomonadati</taxon>
        <taxon>Pseudomonadota</taxon>
        <taxon>Alphaproteobacteria</taxon>
        <taxon>Hyphomicrobiales</taxon>
        <taxon>Rhizobiaceae</taxon>
        <taxon>Shinella</taxon>
    </lineage>
</organism>
<comment type="similarity">
    <text evidence="1">Belongs to the ComF/GntX family.</text>
</comment>
<dbReference type="PANTHER" id="PTHR47505">
    <property type="entry name" value="DNA UTILIZATION PROTEIN YHGH"/>
    <property type="match status" value="1"/>
</dbReference>
<dbReference type="InterPro" id="IPR029057">
    <property type="entry name" value="PRTase-like"/>
</dbReference>
<dbReference type="EMBL" id="JBHRSP010000005">
    <property type="protein sequence ID" value="MFC3072224.1"/>
    <property type="molecule type" value="Genomic_DNA"/>
</dbReference>
<evidence type="ECO:0000313" key="5">
    <source>
        <dbReference type="Proteomes" id="UP001595377"/>
    </source>
</evidence>
<dbReference type="Gene3D" id="3.40.50.2020">
    <property type="match status" value="1"/>
</dbReference>
<dbReference type="CDD" id="cd06223">
    <property type="entry name" value="PRTases_typeI"/>
    <property type="match status" value="1"/>
</dbReference>
<evidence type="ECO:0000259" key="3">
    <source>
        <dbReference type="Pfam" id="PF18912"/>
    </source>
</evidence>